<reference evidence="5 6" key="1">
    <citation type="submission" date="2020-08" db="EMBL/GenBank/DDBJ databases">
        <title>Sequencing the genomes of 1000 actinobacteria strains.</title>
        <authorList>
            <person name="Klenk H.-P."/>
        </authorList>
    </citation>
    <scope>NUCLEOTIDE SEQUENCE [LARGE SCALE GENOMIC DNA]</scope>
    <source>
        <strain evidence="5 6">DSM 45790</strain>
    </source>
</reference>
<evidence type="ECO:0000313" key="6">
    <source>
        <dbReference type="Proteomes" id="UP000588112"/>
    </source>
</evidence>
<dbReference type="AlphaFoldDB" id="A0A7W9DQ37"/>
<dbReference type="SUPFAM" id="SSF54506">
    <property type="entry name" value="Diaminopimelate epimerase-like"/>
    <property type="match status" value="2"/>
</dbReference>
<feature type="compositionally biased region" description="Polar residues" evidence="4">
    <location>
        <begin position="232"/>
        <end position="246"/>
    </location>
</feature>
<dbReference type="InterPro" id="IPR003719">
    <property type="entry name" value="Phenazine_PhzF-like"/>
</dbReference>
<name>A0A7W9DQ37_9ACTN</name>
<keyword evidence="6" id="KW-1185">Reference proteome</keyword>
<evidence type="ECO:0000313" key="5">
    <source>
        <dbReference type="EMBL" id="MBB5626993.1"/>
    </source>
</evidence>
<keyword evidence="2" id="KW-0413">Isomerase</keyword>
<comment type="caution">
    <text evidence="5">The sequence shown here is derived from an EMBL/GenBank/DDBJ whole genome shotgun (WGS) entry which is preliminary data.</text>
</comment>
<dbReference type="PANTHER" id="PTHR13774:SF17">
    <property type="entry name" value="PHENAZINE BIOSYNTHESIS-LIKE DOMAIN-CONTAINING PROTEIN"/>
    <property type="match status" value="1"/>
</dbReference>
<dbReference type="Proteomes" id="UP000588112">
    <property type="component" value="Unassembled WGS sequence"/>
</dbReference>
<sequence>MRIFTVDSFTDRPFKGNPAGVCLLESPRSNEWMQALASEMRHSETAFVLPQGEGRPWSLRWFTPTVEVALCGHATLASAHVLYSTGAASGSIEFSTKSGILTTRQLDHGRISMDFPASPPTEISAPEVLAKALGASPTWVGMGRFDLLAELDSEEAVRTLDPDLDALATLPARAVCVTARTATHPNTTFLPSNATLTRADAAPNLSPSENPDYPPSSGPDDPPSCDRDHSPSPGSDYSAPNGSNRSLSRDADYVSRFFAPAVGVPEDPVTGSAHCMLAPYWSEKLGSASLTGVQLSSRGGTVHTTVKGDRVHLAGQALTIWSGHLHV</sequence>
<accession>A0A7W9DQ37</accession>
<protein>
    <submittedName>
        <fullName evidence="5">PhzF family phenazine biosynthesis protein</fullName>
    </submittedName>
</protein>
<feature type="compositionally biased region" description="Pro residues" evidence="4">
    <location>
        <begin position="212"/>
        <end position="222"/>
    </location>
</feature>
<dbReference type="EMBL" id="JACHBR010000001">
    <property type="protein sequence ID" value="MBB5626993.1"/>
    <property type="molecule type" value="Genomic_DNA"/>
</dbReference>
<dbReference type="PANTHER" id="PTHR13774">
    <property type="entry name" value="PHENAZINE BIOSYNTHESIS PROTEIN"/>
    <property type="match status" value="1"/>
</dbReference>
<feature type="compositionally biased region" description="Polar residues" evidence="4">
    <location>
        <begin position="186"/>
        <end position="196"/>
    </location>
</feature>
<dbReference type="Pfam" id="PF02567">
    <property type="entry name" value="PhzC-PhzF"/>
    <property type="match status" value="2"/>
</dbReference>
<proteinExistence type="inferred from homology"/>
<dbReference type="PIRSF" id="PIRSF016184">
    <property type="entry name" value="PhzC_PhzF"/>
    <property type="match status" value="1"/>
</dbReference>
<dbReference type="GO" id="GO:0016853">
    <property type="term" value="F:isomerase activity"/>
    <property type="evidence" value="ECO:0007669"/>
    <property type="project" value="UniProtKB-KW"/>
</dbReference>
<evidence type="ECO:0000256" key="1">
    <source>
        <dbReference type="ARBA" id="ARBA00008270"/>
    </source>
</evidence>
<dbReference type="RefSeq" id="WP_239139574.1">
    <property type="nucleotide sequence ID" value="NZ_BOOS01000046.1"/>
</dbReference>
<evidence type="ECO:0000256" key="3">
    <source>
        <dbReference type="PIRSR" id="PIRSR016184-1"/>
    </source>
</evidence>
<feature type="region of interest" description="Disordered" evidence="4">
    <location>
        <begin position="186"/>
        <end position="246"/>
    </location>
</feature>
<organism evidence="5 6">
    <name type="scientific">Sphaerisporangium krabiense</name>
    <dbReference type="NCBI Taxonomy" id="763782"/>
    <lineage>
        <taxon>Bacteria</taxon>
        <taxon>Bacillati</taxon>
        <taxon>Actinomycetota</taxon>
        <taxon>Actinomycetes</taxon>
        <taxon>Streptosporangiales</taxon>
        <taxon>Streptosporangiaceae</taxon>
        <taxon>Sphaerisporangium</taxon>
    </lineage>
</organism>
<dbReference type="Gene3D" id="3.10.310.10">
    <property type="entry name" value="Diaminopimelate Epimerase, Chain A, domain 1"/>
    <property type="match status" value="2"/>
</dbReference>
<comment type="similarity">
    <text evidence="1">Belongs to the PhzF family.</text>
</comment>
<dbReference type="NCBIfam" id="TIGR00654">
    <property type="entry name" value="PhzF_family"/>
    <property type="match status" value="1"/>
</dbReference>
<dbReference type="GO" id="GO:0005737">
    <property type="term" value="C:cytoplasm"/>
    <property type="evidence" value="ECO:0007669"/>
    <property type="project" value="TreeGrafter"/>
</dbReference>
<feature type="active site" evidence="3">
    <location>
        <position position="44"/>
    </location>
</feature>
<evidence type="ECO:0000256" key="4">
    <source>
        <dbReference type="SAM" id="MobiDB-lite"/>
    </source>
</evidence>
<evidence type="ECO:0000256" key="2">
    <source>
        <dbReference type="ARBA" id="ARBA00023235"/>
    </source>
</evidence>
<gene>
    <name evidence="5" type="ORF">BJ981_002692</name>
</gene>